<name>A0A1G8QDS8_9RHOB</name>
<evidence type="ECO:0000313" key="3">
    <source>
        <dbReference type="EMBL" id="SDJ02595.1"/>
    </source>
</evidence>
<keyword evidence="4" id="KW-1185">Reference proteome</keyword>
<keyword evidence="1" id="KW-1133">Transmembrane helix</keyword>
<dbReference type="InterPro" id="IPR009936">
    <property type="entry name" value="DUF1468"/>
</dbReference>
<evidence type="ECO:0000256" key="1">
    <source>
        <dbReference type="SAM" id="Phobius"/>
    </source>
</evidence>
<gene>
    <name evidence="3" type="ORF">SAMN04487993_101553</name>
</gene>
<dbReference type="Pfam" id="PF07331">
    <property type="entry name" value="TctB"/>
    <property type="match status" value="1"/>
</dbReference>
<dbReference type="EMBL" id="FNEJ01000015">
    <property type="protein sequence ID" value="SDJ02595.1"/>
    <property type="molecule type" value="Genomic_DNA"/>
</dbReference>
<sequence>MIDRMVGAVIFMIAVSAVWVARGYEASFGDPLGPAAFPQMVAALAAILSLGLLLRPDPDPVAQSGPALARQLCTLAVLSGYVLLLEPLGFPLSTTLGTGCLALLFGARPWKAGVTGLAVGISLFVIFDAVLGLPLPFAPAIFG</sequence>
<feature type="transmembrane region" description="Helical" evidence="1">
    <location>
        <begin position="5"/>
        <end position="24"/>
    </location>
</feature>
<reference evidence="3 4" key="1">
    <citation type="submission" date="2016-10" db="EMBL/GenBank/DDBJ databases">
        <authorList>
            <person name="de Groot N.N."/>
        </authorList>
    </citation>
    <scope>NUCLEOTIDE SEQUENCE [LARGE SCALE GENOMIC DNA]</scope>
    <source>
        <strain evidence="3 4">DSM 26424</strain>
    </source>
</reference>
<feature type="transmembrane region" description="Helical" evidence="1">
    <location>
        <begin position="114"/>
        <end position="137"/>
    </location>
</feature>
<evidence type="ECO:0000313" key="4">
    <source>
        <dbReference type="Proteomes" id="UP000199093"/>
    </source>
</evidence>
<accession>A0A1G8QDS8</accession>
<evidence type="ECO:0000259" key="2">
    <source>
        <dbReference type="Pfam" id="PF07331"/>
    </source>
</evidence>
<feature type="domain" description="DUF1468" evidence="2">
    <location>
        <begin position="6"/>
        <end position="136"/>
    </location>
</feature>
<dbReference type="Proteomes" id="UP000199093">
    <property type="component" value="Unassembled WGS sequence"/>
</dbReference>
<proteinExistence type="predicted"/>
<protein>
    <submittedName>
        <fullName evidence="3">Putative tricarboxylic transport membrane protein</fullName>
    </submittedName>
</protein>
<dbReference type="STRING" id="555512.SAMN04487993_101553"/>
<keyword evidence="1" id="KW-0812">Transmembrane</keyword>
<keyword evidence="1" id="KW-0472">Membrane</keyword>
<feature type="transmembrane region" description="Helical" evidence="1">
    <location>
        <begin position="36"/>
        <end position="55"/>
    </location>
</feature>
<dbReference type="OrthoDB" id="5519430at2"/>
<dbReference type="AlphaFoldDB" id="A0A1G8QDS8"/>
<dbReference type="RefSeq" id="WP_089849187.1">
    <property type="nucleotide sequence ID" value="NZ_FNEJ01000015.1"/>
</dbReference>
<organism evidence="3 4">
    <name type="scientific">Salipiger marinus</name>
    <dbReference type="NCBI Taxonomy" id="555512"/>
    <lineage>
        <taxon>Bacteria</taxon>
        <taxon>Pseudomonadati</taxon>
        <taxon>Pseudomonadota</taxon>
        <taxon>Alphaproteobacteria</taxon>
        <taxon>Rhodobacterales</taxon>
        <taxon>Roseobacteraceae</taxon>
        <taxon>Salipiger</taxon>
    </lineage>
</organism>